<dbReference type="EMBL" id="JPOX01000002">
    <property type="protein sequence ID" value="KFX52999.1"/>
    <property type="molecule type" value="Genomic_DNA"/>
</dbReference>
<dbReference type="InterPro" id="IPR014895">
    <property type="entry name" value="Alginate_lyase_2"/>
</dbReference>
<protein>
    <submittedName>
        <fullName evidence="2">Alginate lyase</fullName>
    </submittedName>
</protein>
<organism evidence="2">
    <name type="scientific">Talaromyces marneffei PM1</name>
    <dbReference type="NCBI Taxonomy" id="1077442"/>
    <lineage>
        <taxon>Eukaryota</taxon>
        <taxon>Fungi</taxon>
        <taxon>Dikarya</taxon>
        <taxon>Ascomycota</taxon>
        <taxon>Pezizomycotina</taxon>
        <taxon>Eurotiomycetes</taxon>
        <taxon>Eurotiomycetidae</taxon>
        <taxon>Eurotiales</taxon>
        <taxon>Trichocomaceae</taxon>
        <taxon>Talaromyces</taxon>
        <taxon>Talaromyces sect. Talaromyces</taxon>
    </lineage>
</organism>
<dbReference type="GO" id="GO:0016829">
    <property type="term" value="F:lyase activity"/>
    <property type="evidence" value="ECO:0007669"/>
    <property type="project" value="UniProtKB-KW"/>
</dbReference>
<name>A0A093VSQ5_TALMA</name>
<evidence type="ECO:0000313" key="2">
    <source>
        <dbReference type="EMBL" id="KFX52999.1"/>
    </source>
</evidence>
<evidence type="ECO:0000259" key="1">
    <source>
        <dbReference type="Pfam" id="PF08787"/>
    </source>
</evidence>
<dbReference type="SUPFAM" id="SSF49899">
    <property type="entry name" value="Concanavalin A-like lectins/glucanases"/>
    <property type="match status" value="1"/>
</dbReference>
<sequence length="256" mass="28545">MPILSHFQLQLPYSTDGGGPLIVSGSELSGCNGYQNSTWFYWNETGSHLVMNAPPSSTGCAKTSGSKHCRTELREQNPSRWSARGTNTMTVELTVPKADDGNYGTVIGQVFSAEYSKPVVELYYKPSGEIYMGVEQTTTGGNTDFNPVGHVPEGTKFTYELGYSNDVLSFSLNGGIKQTFDTSQLGYPDSYFKVGDYNQGTNNYSKSYIRYINNLYTPSMRVLFLQADPFKRMQPTSITYNKAGIIYWRAWRSLTD</sequence>
<dbReference type="Gene3D" id="2.60.120.200">
    <property type="match status" value="1"/>
</dbReference>
<gene>
    <name evidence="2" type="ORF">GQ26_0023650</name>
</gene>
<dbReference type="Pfam" id="PF08787">
    <property type="entry name" value="Alginate_lyase2"/>
    <property type="match status" value="1"/>
</dbReference>
<dbReference type="eggNOG" id="ENOG502QVMP">
    <property type="taxonomic scope" value="Eukaryota"/>
</dbReference>
<accession>A0A093VSQ5</accession>
<feature type="domain" description="Alginate lyase 2" evidence="1">
    <location>
        <begin position="4"/>
        <end position="208"/>
    </location>
</feature>
<keyword evidence="2" id="KW-0456">Lyase</keyword>
<dbReference type="AlphaFoldDB" id="A0A093VSQ5"/>
<comment type="caution">
    <text evidence="2">The sequence shown here is derived from an EMBL/GenBank/DDBJ whole genome shotgun (WGS) entry which is preliminary data.</text>
</comment>
<dbReference type="InterPro" id="IPR013320">
    <property type="entry name" value="ConA-like_dom_sf"/>
</dbReference>
<reference evidence="2" key="1">
    <citation type="journal article" date="2014" name="PLoS Genet.">
        <title>Signature Gene Expression Reveals Novel Clues to the Molecular Mechanisms of Dimorphic Transition in Penicillium marneffei.</title>
        <authorList>
            <person name="Yang E."/>
            <person name="Wang G."/>
            <person name="Cai J."/>
            <person name="Woo P.C."/>
            <person name="Lau S.K."/>
            <person name="Yuen K.-Y."/>
            <person name="Chow W.-N."/>
            <person name="Lin X."/>
        </authorList>
    </citation>
    <scope>NUCLEOTIDE SEQUENCE [LARGE SCALE GENOMIC DNA]</scope>
    <source>
        <strain evidence="2">PM1</strain>
    </source>
</reference>
<dbReference type="HOGENOM" id="CLU_081538_1_0_1"/>
<proteinExistence type="predicted"/>